<dbReference type="Gene3D" id="1.10.10.60">
    <property type="entry name" value="Homeodomain-like"/>
    <property type="match status" value="1"/>
</dbReference>
<feature type="domain" description="HTH araC/xylS-type" evidence="4">
    <location>
        <begin position="132"/>
        <end position="230"/>
    </location>
</feature>
<comment type="caution">
    <text evidence="5">The sequence shown here is derived from an EMBL/GenBank/DDBJ whole genome shotgun (WGS) entry which is preliminary data.</text>
</comment>
<evidence type="ECO:0000313" key="5">
    <source>
        <dbReference type="EMBL" id="CAG9167645.1"/>
    </source>
</evidence>
<dbReference type="SMART" id="SM00342">
    <property type="entry name" value="HTH_ARAC"/>
    <property type="match status" value="1"/>
</dbReference>
<keyword evidence="1" id="KW-0805">Transcription regulation</keyword>
<evidence type="ECO:0000256" key="1">
    <source>
        <dbReference type="ARBA" id="ARBA00023015"/>
    </source>
</evidence>
<organism evidence="5 6">
    <name type="scientific">Cupriavidus respiraculi</name>
    <dbReference type="NCBI Taxonomy" id="195930"/>
    <lineage>
        <taxon>Bacteria</taxon>
        <taxon>Pseudomonadati</taxon>
        <taxon>Pseudomonadota</taxon>
        <taxon>Betaproteobacteria</taxon>
        <taxon>Burkholderiales</taxon>
        <taxon>Burkholderiaceae</taxon>
        <taxon>Cupriavidus</taxon>
    </lineage>
</organism>
<sequence length="242" mass="27727">MGAVKLMVFGRSGRIECNGETFDIPSGSLVYTGANASAVAAREGIDTYIFHSGDFQEIYRELHDLAGRYRRGAPFWRQPVKKVSVPEDTINVIRHLGSVEPRAMLRFAYVYCMGTEPEYFSRLLHHLIDGSRDFFEFIEENSMSAWPVTQYAKALGIPVRKLNVLFYEKFGVSAKNWLLERRLQRARELLLLTSMKVTDIAQECGFNSHAHFSVSFRRRYEASPRLLRQSHQGGVGEPRKEQ</sequence>
<evidence type="ECO:0000313" key="6">
    <source>
        <dbReference type="Proteomes" id="UP000721236"/>
    </source>
</evidence>
<dbReference type="PRINTS" id="PR00032">
    <property type="entry name" value="HTHARAC"/>
</dbReference>
<proteinExistence type="predicted"/>
<keyword evidence="2" id="KW-0238">DNA-binding</keyword>
<dbReference type="SUPFAM" id="SSF46689">
    <property type="entry name" value="Homeodomain-like"/>
    <property type="match status" value="1"/>
</dbReference>
<evidence type="ECO:0000256" key="2">
    <source>
        <dbReference type="ARBA" id="ARBA00023125"/>
    </source>
</evidence>
<name>A0ABM8WJV2_9BURK</name>
<dbReference type="PROSITE" id="PS01124">
    <property type="entry name" value="HTH_ARAC_FAMILY_2"/>
    <property type="match status" value="1"/>
</dbReference>
<dbReference type="PROSITE" id="PS00041">
    <property type="entry name" value="HTH_ARAC_FAMILY_1"/>
    <property type="match status" value="1"/>
</dbReference>
<dbReference type="InterPro" id="IPR009057">
    <property type="entry name" value="Homeodomain-like_sf"/>
</dbReference>
<dbReference type="PANTHER" id="PTHR43280:SF13">
    <property type="entry name" value="HTH-TYPE TRANSCRIPTIONAL ACTIVATOR RHAR"/>
    <property type="match status" value="1"/>
</dbReference>
<protein>
    <submittedName>
        <fullName evidence="5">HTH-type transcriptional activator RhaS</fullName>
    </submittedName>
</protein>
<dbReference type="InterPro" id="IPR018060">
    <property type="entry name" value="HTH_AraC"/>
</dbReference>
<dbReference type="EMBL" id="CAJZAH010000001">
    <property type="protein sequence ID" value="CAG9167645.1"/>
    <property type="molecule type" value="Genomic_DNA"/>
</dbReference>
<dbReference type="InterPro" id="IPR018062">
    <property type="entry name" value="HTH_AraC-typ_CS"/>
</dbReference>
<keyword evidence="6" id="KW-1185">Reference proteome</keyword>
<dbReference type="Pfam" id="PF12833">
    <property type="entry name" value="HTH_18"/>
    <property type="match status" value="1"/>
</dbReference>
<gene>
    <name evidence="5" type="primary">rhaS_2</name>
    <name evidence="5" type="ORF">LMG21510_00805</name>
</gene>
<evidence type="ECO:0000259" key="4">
    <source>
        <dbReference type="PROSITE" id="PS01124"/>
    </source>
</evidence>
<dbReference type="PANTHER" id="PTHR43280">
    <property type="entry name" value="ARAC-FAMILY TRANSCRIPTIONAL REGULATOR"/>
    <property type="match status" value="1"/>
</dbReference>
<dbReference type="InterPro" id="IPR020449">
    <property type="entry name" value="Tscrpt_reg_AraC-type_HTH"/>
</dbReference>
<evidence type="ECO:0000256" key="3">
    <source>
        <dbReference type="ARBA" id="ARBA00023163"/>
    </source>
</evidence>
<dbReference type="Proteomes" id="UP000721236">
    <property type="component" value="Unassembled WGS sequence"/>
</dbReference>
<reference evidence="5 6" key="1">
    <citation type="submission" date="2021-08" db="EMBL/GenBank/DDBJ databases">
        <authorList>
            <person name="Peeters C."/>
        </authorList>
    </citation>
    <scope>NUCLEOTIDE SEQUENCE [LARGE SCALE GENOMIC DNA]</scope>
    <source>
        <strain evidence="5 6">LMG 21510</strain>
    </source>
</reference>
<keyword evidence="3" id="KW-0804">Transcription</keyword>
<accession>A0ABM8WJV2</accession>